<dbReference type="NCBIfam" id="TIGR01836">
    <property type="entry name" value="PHA_synth_III_C"/>
    <property type="match status" value="1"/>
</dbReference>
<keyword evidence="4" id="KW-0583">PHB biosynthesis</keyword>
<evidence type="ECO:0000313" key="8">
    <source>
        <dbReference type="EMBL" id="QEH35160.1"/>
    </source>
</evidence>
<dbReference type="InterPro" id="IPR051321">
    <property type="entry name" value="PHA/PHB_synthase"/>
</dbReference>
<comment type="pathway">
    <text evidence="1">Biopolymer metabolism; poly-(R)-3-hydroxybutanoate biosynthesis.</text>
</comment>
<evidence type="ECO:0000256" key="2">
    <source>
        <dbReference type="ARBA" id="ARBA00019065"/>
    </source>
</evidence>
<dbReference type="AlphaFoldDB" id="A0A5B9W5B5"/>
<proteinExistence type="predicted"/>
<accession>A0A5B9W5B5</accession>
<dbReference type="PANTHER" id="PTHR36837:SF2">
    <property type="entry name" value="POLY(3-HYDROXYALKANOATE) POLYMERASE SUBUNIT PHAC"/>
    <property type="match status" value="1"/>
</dbReference>
<dbReference type="InterPro" id="IPR000073">
    <property type="entry name" value="AB_hydrolase_1"/>
</dbReference>
<dbReference type="SUPFAM" id="SSF53474">
    <property type="entry name" value="alpha/beta-Hydrolases"/>
    <property type="match status" value="1"/>
</dbReference>
<dbReference type="Proteomes" id="UP000324233">
    <property type="component" value="Chromosome"/>
</dbReference>
<evidence type="ECO:0000256" key="5">
    <source>
        <dbReference type="ARBA" id="ARBA00023315"/>
    </source>
</evidence>
<keyword evidence="5 8" id="KW-0012">Acyltransferase</keyword>
<evidence type="ECO:0000313" key="9">
    <source>
        <dbReference type="Proteomes" id="UP000324233"/>
    </source>
</evidence>
<dbReference type="GO" id="GO:0016746">
    <property type="term" value="F:acyltransferase activity"/>
    <property type="evidence" value="ECO:0007669"/>
    <property type="project" value="UniProtKB-KW"/>
</dbReference>
<protein>
    <recommendedName>
        <fullName evidence="2">Poly(3-hydroxyalkanoate) polymerase subunit PhaC</fullName>
    </recommendedName>
    <alternativeName>
        <fullName evidence="6">PHB synthase subunit PhaC</fullName>
    </alternativeName>
</protein>
<sequence>MASTSTTTDAAAAAAGFQRQWFEQALAQQRAAYEATLKMWSRLFAVPRVMDWARDVKVGTTPSDVAYEEDTLKLLHYRREAPAVYREPILICYALVNRPYIVDLQPDRSVVRQLLARGFEVYLIDWGVPSAADRSMTLTDYVDGLMRNCAEVVLKRHGAQALHLVGYCMGGTMSTIFAARNPDTVKTLTTMAAPIDFAAGADQTLVSFWSNPDYFDVDALVDAFGNVPATFLQASFAMMKPVQNFYGKYLTFFEKMDDDKFMENYFAMEKWSNDNIPVAGETFREFVKKLYQRNELARNAFTLGDSPVDLRRITCPVQILTATADHLVPPCQSDALKDLVGSKDVKLRGLSAGHIGLSVSSKAHKAFWPEVTQWLADRSGRVSY</sequence>
<dbReference type="KEGG" id="agv:OJF2_37050"/>
<dbReference type="Pfam" id="PF00561">
    <property type="entry name" value="Abhydrolase_1"/>
    <property type="match status" value="1"/>
</dbReference>
<name>A0A5B9W5B5_9BACT</name>
<dbReference type="InterPro" id="IPR010125">
    <property type="entry name" value="PHA_synth_III_C"/>
</dbReference>
<evidence type="ECO:0000256" key="4">
    <source>
        <dbReference type="ARBA" id="ARBA00022752"/>
    </source>
</evidence>
<dbReference type="OrthoDB" id="9767934at2"/>
<dbReference type="EMBL" id="CP042997">
    <property type="protein sequence ID" value="QEH35160.1"/>
    <property type="molecule type" value="Genomic_DNA"/>
</dbReference>
<dbReference type="GO" id="GO:0042619">
    <property type="term" value="P:poly-hydroxybutyrate biosynthetic process"/>
    <property type="evidence" value="ECO:0007669"/>
    <property type="project" value="UniProtKB-KW"/>
</dbReference>
<feature type="domain" description="AB hydrolase-1" evidence="7">
    <location>
        <begin position="88"/>
        <end position="342"/>
    </location>
</feature>
<evidence type="ECO:0000256" key="3">
    <source>
        <dbReference type="ARBA" id="ARBA00022679"/>
    </source>
</evidence>
<evidence type="ECO:0000259" key="7">
    <source>
        <dbReference type="Pfam" id="PF00561"/>
    </source>
</evidence>
<dbReference type="UniPathway" id="UPA00917"/>
<organism evidence="8 9">
    <name type="scientific">Aquisphaera giovannonii</name>
    <dbReference type="NCBI Taxonomy" id="406548"/>
    <lineage>
        <taxon>Bacteria</taxon>
        <taxon>Pseudomonadati</taxon>
        <taxon>Planctomycetota</taxon>
        <taxon>Planctomycetia</taxon>
        <taxon>Isosphaerales</taxon>
        <taxon>Isosphaeraceae</taxon>
        <taxon>Aquisphaera</taxon>
    </lineage>
</organism>
<keyword evidence="9" id="KW-1185">Reference proteome</keyword>
<keyword evidence="3 8" id="KW-0808">Transferase</keyword>
<dbReference type="InterPro" id="IPR029058">
    <property type="entry name" value="AB_hydrolase_fold"/>
</dbReference>
<reference evidence="8 9" key="1">
    <citation type="submission" date="2019-08" db="EMBL/GenBank/DDBJ databases">
        <title>Deep-cultivation of Planctomycetes and their phenomic and genomic characterization uncovers novel biology.</title>
        <authorList>
            <person name="Wiegand S."/>
            <person name="Jogler M."/>
            <person name="Boedeker C."/>
            <person name="Pinto D."/>
            <person name="Vollmers J."/>
            <person name="Rivas-Marin E."/>
            <person name="Kohn T."/>
            <person name="Peeters S.H."/>
            <person name="Heuer A."/>
            <person name="Rast P."/>
            <person name="Oberbeckmann S."/>
            <person name="Bunk B."/>
            <person name="Jeske O."/>
            <person name="Meyerdierks A."/>
            <person name="Storesund J.E."/>
            <person name="Kallscheuer N."/>
            <person name="Luecker S."/>
            <person name="Lage O.M."/>
            <person name="Pohl T."/>
            <person name="Merkel B.J."/>
            <person name="Hornburger P."/>
            <person name="Mueller R.-W."/>
            <person name="Bruemmer F."/>
            <person name="Labrenz M."/>
            <person name="Spormann A.M."/>
            <person name="Op den Camp H."/>
            <person name="Overmann J."/>
            <person name="Amann R."/>
            <person name="Jetten M.S.M."/>
            <person name="Mascher T."/>
            <person name="Medema M.H."/>
            <person name="Devos D.P."/>
            <person name="Kaster A.-K."/>
            <person name="Ovreas L."/>
            <person name="Rohde M."/>
            <person name="Galperin M.Y."/>
            <person name="Jogler C."/>
        </authorList>
    </citation>
    <scope>NUCLEOTIDE SEQUENCE [LARGE SCALE GENOMIC DNA]</scope>
    <source>
        <strain evidence="8 9">OJF2</strain>
    </source>
</reference>
<gene>
    <name evidence="8" type="primary">phbC</name>
    <name evidence="8" type="ORF">OJF2_37050</name>
</gene>
<evidence type="ECO:0000256" key="6">
    <source>
        <dbReference type="ARBA" id="ARBA00033356"/>
    </source>
</evidence>
<dbReference type="RefSeq" id="WP_148594991.1">
    <property type="nucleotide sequence ID" value="NZ_CP042997.1"/>
</dbReference>
<evidence type="ECO:0000256" key="1">
    <source>
        <dbReference type="ARBA" id="ARBA00004683"/>
    </source>
</evidence>
<dbReference type="Gene3D" id="3.40.50.1820">
    <property type="entry name" value="alpha/beta hydrolase"/>
    <property type="match status" value="1"/>
</dbReference>
<dbReference type="PANTHER" id="PTHR36837">
    <property type="entry name" value="POLY(3-HYDROXYALKANOATE) POLYMERASE SUBUNIT PHAC"/>
    <property type="match status" value="1"/>
</dbReference>